<dbReference type="Proteomes" id="UP000325315">
    <property type="component" value="Unassembled WGS sequence"/>
</dbReference>
<accession>A0A5B6VZ16</accession>
<evidence type="ECO:0000313" key="2">
    <source>
        <dbReference type="EMBL" id="KAA3474234.1"/>
    </source>
</evidence>
<keyword evidence="2" id="KW-0269">Exonuclease</keyword>
<dbReference type="EMBL" id="SMMG02000005">
    <property type="protein sequence ID" value="KAA3474234.1"/>
    <property type="molecule type" value="Genomic_DNA"/>
</dbReference>
<evidence type="ECO:0000313" key="3">
    <source>
        <dbReference type="Proteomes" id="UP000325315"/>
    </source>
</evidence>
<sequence>MEESGGSERESSEEISLLADELIQLSIKKSTVVPSDKPTLICTVWTMKVFNSESLRAQMKSIRKTKKKFEFQRILRVRINLDVQKPLRRGIFVSSEDKIRSWIPFKFEKLPLFCFGCGRLNHGIKDCWLLNPAEKEKVRDDPPYSIALKAESKVVGKESIKFNSFIRKVSLQRSYTGASVQQVGQEGVVDSIMEQGFFLGGKILASWEEGLMEQNDSGVGNELSIKAGGNNDGDNGMTELKKSTWKRGLPTIHMDHRAFATAGTKRKGLTVEFDQKHEDGAGAVDTKRLKSVAQSMILDEGAEIMILIQSIQNRRLTVCQLTGHNEKFELECSWVGEPMSSEKVATLN</sequence>
<dbReference type="OrthoDB" id="1165906at2759"/>
<keyword evidence="3" id="KW-1185">Reference proteome</keyword>
<keyword evidence="2" id="KW-0540">Nuclease</keyword>
<feature type="domain" description="Zinc knuckle CX2CX4HX4C" evidence="1">
    <location>
        <begin position="81"/>
        <end position="127"/>
    </location>
</feature>
<reference evidence="2" key="1">
    <citation type="submission" date="2019-08" db="EMBL/GenBank/DDBJ databases">
        <authorList>
            <person name="Liu F."/>
        </authorList>
    </citation>
    <scope>NUCLEOTIDE SEQUENCE [LARGE SCALE GENOMIC DNA]</scope>
    <source>
        <strain evidence="2">PA1801</strain>
        <tissue evidence="2">Leaf</tissue>
    </source>
</reference>
<gene>
    <name evidence="2" type="ORF">EPI10_024542</name>
</gene>
<dbReference type="GO" id="GO:0004519">
    <property type="term" value="F:endonuclease activity"/>
    <property type="evidence" value="ECO:0007669"/>
    <property type="project" value="UniProtKB-KW"/>
</dbReference>
<proteinExistence type="predicted"/>
<organism evidence="2 3">
    <name type="scientific">Gossypium australe</name>
    <dbReference type="NCBI Taxonomy" id="47621"/>
    <lineage>
        <taxon>Eukaryota</taxon>
        <taxon>Viridiplantae</taxon>
        <taxon>Streptophyta</taxon>
        <taxon>Embryophyta</taxon>
        <taxon>Tracheophyta</taxon>
        <taxon>Spermatophyta</taxon>
        <taxon>Magnoliopsida</taxon>
        <taxon>eudicotyledons</taxon>
        <taxon>Gunneridae</taxon>
        <taxon>Pentapetalae</taxon>
        <taxon>rosids</taxon>
        <taxon>malvids</taxon>
        <taxon>Malvales</taxon>
        <taxon>Malvaceae</taxon>
        <taxon>Malvoideae</taxon>
        <taxon>Gossypium</taxon>
    </lineage>
</organism>
<evidence type="ECO:0000259" key="1">
    <source>
        <dbReference type="Pfam" id="PF14392"/>
    </source>
</evidence>
<keyword evidence="2" id="KW-0378">Hydrolase</keyword>
<dbReference type="Pfam" id="PF14392">
    <property type="entry name" value="zf-CCHC_4"/>
    <property type="match status" value="1"/>
</dbReference>
<dbReference type="GO" id="GO:0004527">
    <property type="term" value="F:exonuclease activity"/>
    <property type="evidence" value="ECO:0007669"/>
    <property type="project" value="UniProtKB-KW"/>
</dbReference>
<protein>
    <submittedName>
        <fullName evidence="2">Endonuclease/exonuclease/phosphatase</fullName>
    </submittedName>
</protein>
<keyword evidence="2" id="KW-0255">Endonuclease</keyword>
<dbReference type="InterPro" id="IPR025836">
    <property type="entry name" value="Zn_knuckle_CX2CX4HX4C"/>
</dbReference>
<dbReference type="AlphaFoldDB" id="A0A5B6VZ16"/>
<comment type="caution">
    <text evidence="2">The sequence shown here is derived from an EMBL/GenBank/DDBJ whole genome shotgun (WGS) entry which is preliminary data.</text>
</comment>
<name>A0A5B6VZ16_9ROSI</name>